<name>K1R0B6_MAGGI</name>
<protein>
    <submittedName>
        <fullName evidence="2">Uncharacterized protein</fullName>
    </submittedName>
</protein>
<dbReference type="InParanoid" id="K1R0B6"/>
<feature type="region of interest" description="Disordered" evidence="1">
    <location>
        <begin position="271"/>
        <end position="318"/>
    </location>
</feature>
<gene>
    <name evidence="2" type="ORF">CGI_10001028</name>
</gene>
<dbReference type="HOGENOM" id="CLU_730075_0_0_1"/>
<organism evidence="2">
    <name type="scientific">Magallana gigas</name>
    <name type="common">Pacific oyster</name>
    <name type="synonym">Crassostrea gigas</name>
    <dbReference type="NCBI Taxonomy" id="29159"/>
    <lineage>
        <taxon>Eukaryota</taxon>
        <taxon>Metazoa</taxon>
        <taxon>Spiralia</taxon>
        <taxon>Lophotrochozoa</taxon>
        <taxon>Mollusca</taxon>
        <taxon>Bivalvia</taxon>
        <taxon>Autobranchia</taxon>
        <taxon>Pteriomorphia</taxon>
        <taxon>Ostreida</taxon>
        <taxon>Ostreoidea</taxon>
        <taxon>Ostreidae</taxon>
        <taxon>Magallana</taxon>
    </lineage>
</organism>
<sequence length="379" mass="42817">MGRGGSRYSGRGGRDNQPPRNVRTLTPDRDVGLERQRTDDSQEDLQSVKPEFGQSGETRRSCLKHSKRRGGFGVRFRNQPIPEPFPEEELLTKEEEPPVPIDEILTPVDHKRTHKLRDHVTFQHLHPVFRRSVPLGDEATSMRLRVCEWLTDHLIGSWATLTDLVQSVPTFQVFREPSAGVPRDLRDAMDSLCNFVQESPPRVYRLWGVLHPALLLHWRVQVYLVARLSPALRRAYRALFSDETIAGHPLYRYGLRYLVVPPVPAPTVRGVVVDPPAASNEDAPPPRQLLGQPDPRPDDDEASQRRDAPQVGEVPIPEQNESSLVLWEPWRPGAGASFAPNPEYPRPPPGALTGGYVLAEMPRGYPGARRVHILILQEW</sequence>
<dbReference type="EMBL" id="JH818011">
    <property type="protein sequence ID" value="EKC42797.1"/>
    <property type="molecule type" value="Genomic_DNA"/>
</dbReference>
<feature type="region of interest" description="Disordered" evidence="1">
    <location>
        <begin position="1"/>
        <end position="66"/>
    </location>
</feature>
<feature type="compositionally biased region" description="Gly residues" evidence="1">
    <location>
        <begin position="1"/>
        <end position="11"/>
    </location>
</feature>
<reference evidence="2" key="1">
    <citation type="journal article" date="2012" name="Nature">
        <title>The oyster genome reveals stress adaptation and complexity of shell formation.</title>
        <authorList>
            <person name="Zhang G."/>
            <person name="Fang X."/>
            <person name="Guo X."/>
            <person name="Li L."/>
            <person name="Luo R."/>
            <person name="Xu F."/>
            <person name="Yang P."/>
            <person name="Zhang L."/>
            <person name="Wang X."/>
            <person name="Qi H."/>
            <person name="Xiong Z."/>
            <person name="Que H."/>
            <person name="Xie Y."/>
            <person name="Holland P.W."/>
            <person name="Paps J."/>
            <person name="Zhu Y."/>
            <person name="Wu F."/>
            <person name="Chen Y."/>
            <person name="Wang J."/>
            <person name="Peng C."/>
            <person name="Meng J."/>
            <person name="Yang L."/>
            <person name="Liu J."/>
            <person name="Wen B."/>
            <person name="Zhang N."/>
            <person name="Huang Z."/>
            <person name="Zhu Q."/>
            <person name="Feng Y."/>
            <person name="Mount A."/>
            <person name="Hedgecock D."/>
            <person name="Xu Z."/>
            <person name="Liu Y."/>
            <person name="Domazet-Loso T."/>
            <person name="Du Y."/>
            <person name="Sun X."/>
            <person name="Zhang S."/>
            <person name="Liu B."/>
            <person name="Cheng P."/>
            <person name="Jiang X."/>
            <person name="Li J."/>
            <person name="Fan D."/>
            <person name="Wang W."/>
            <person name="Fu W."/>
            <person name="Wang T."/>
            <person name="Wang B."/>
            <person name="Zhang J."/>
            <person name="Peng Z."/>
            <person name="Li Y."/>
            <person name="Li N."/>
            <person name="Wang J."/>
            <person name="Chen M."/>
            <person name="He Y."/>
            <person name="Tan F."/>
            <person name="Song X."/>
            <person name="Zheng Q."/>
            <person name="Huang R."/>
            <person name="Yang H."/>
            <person name="Du X."/>
            <person name="Chen L."/>
            <person name="Yang M."/>
            <person name="Gaffney P.M."/>
            <person name="Wang S."/>
            <person name="Luo L."/>
            <person name="She Z."/>
            <person name="Ming Y."/>
            <person name="Huang W."/>
            <person name="Zhang S."/>
            <person name="Huang B."/>
            <person name="Zhang Y."/>
            <person name="Qu T."/>
            <person name="Ni P."/>
            <person name="Miao G."/>
            <person name="Wang J."/>
            <person name="Wang Q."/>
            <person name="Steinberg C.E."/>
            <person name="Wang H."/>
            <person name="Li N."/>
            <person name="Qian L."/>
            <person name="Zhang G."/>
            <person name="Li Y."/>
            <person name="Yang H."/>
            <person name="Liu X."/>
            <person name="Wang J."/>
            <person name="Yin Y."/>
            <person name="Wang J."/>
        </authorList>
    </citation>
    <scope>NUCLEOTIDE SEQUENCE [LARGE SCALE GENOMIC DNA]</scope>
    <source>
        <strain evidence="2">05x7-T-G4-1.051#20</strain>
    </source>
</reference>
<feature type="compositionally biased region" description="Basic and acidic residues" evidence="1">
    <location>
        <begin position="26"/>
        <end position="40"/>
    </location>
</feature>
<evidence type="ECO:0000256" key="1">
    <source>
        <dbReference type="SAM" id="MobiDB-lite"/>
    </source>
</evidence>
<dbReference type="AlphaFoldDB" id="K1R0B6"/>
<evidence type="ECO:0000313" key="2">
    <source>
        <dbReference type="EMBL" id="EKC42797.1"/>
    </source>
</evidence>
<proteinExistence type="predicted"/>
<accession>K1R0B6</accession>